<dbReference type="EMBL" id="JASPKY010000176">
    <property type="protein sequence ID" value="KAK9727701.1"/>
    <property type="molecule type" value="Genomic_DNA"/>
</dbReference>
<accession>A0AAW1L3N3</accession>
<protein>
    <submittedName>
        <fullName evidence="1">Uncharacterized protein</fullName>
    </submittedName>
</protein>
<dbReference type="AlphaFoldDB" id="A0AAW1L3N3"/>
<gene>
    <name evidence="1" type="ORF">QE152_g19029</name>
</gene>
<dbReference type="Proteomes" id="UP001458880">
    <property type="component" value="Unassembled WGS sequence"/>
</dbReference>
<name>A0AAW1L3N3_POPJA</name>
<keyword evidence="2" id="KW-1185">Reference proteome</keyword>
<reference evidence="1 2" key="1">
    <citation type="journal article" date="2024" name="BMC Genomics">
        <title>De novo assembly and annotation of Popillia japonica's genome with initial clues to its potential as an invasive pest.</title>
        <authorList>
            <person name="Cucini C."/>
            <person name="Boschi S."/>
            <person name="Funari R."/>
            <person name="Cardaioli E."/>
            <person name="Iannotti N."/>
            <person name="Marturano G."/>
            <person name="Paoli F."/>
            <person name="Bruttini M."/>
            <person name="Carapelli A."/>
            <person name="Frati F."/>
            <person name="Nardi F."/>
        </authorList>
    </citation>
    <scope>NUCLEOTIDE SEQUENCE [LARGE SCALE GENOMIC DNA]</scope>
    <source>
        <strain evidence="1">DMR45628</strain>
    </source>
</reference>
<proteinExistence type="predicted"/>
<evidence type="ECO:0000313" key="1">
    <source>
        <dbReference type="EMBL" id="KAK9727701.1"/>
    </source>
</evidence>
<sequence length="70" mass="8552">MPSKPPKPGMVHWDAYRSQKRHYPEIHNSHRISLRDPLLQPRKLMIDSKRRRFIVWGCQELKLHENELRL</sequence>
<organism evidence="1 2">
    <name type="scientific">Popillia japonica</name>
    <name type="common">Japanese beetle</name>
    <dbReference type="NCBI Taxonomy" id="7064"/>
    <lineage>
        <taxon>Eukaryota</taxon>
        <taxon>Metazoa</taxon>
        <taxon>Ecdysozoa</taxon>
        <taxon>Arthropoda</taxon>
        <taxon>Hexapoda</taxon>
        <taxon>Insecta</taxon>
        <taxon>Pterygota</taxon>
        <taxon>Neoptera</taxon>
        <taxon>Endopterygota</taxon>
        <taxon>Coleoptera</taxon>
        <taxon>Polyphaga</taxon>
        <taxon>Scarabaeiformia</taxon>
        <taxon>Scarabaeidae</taxon>
        <taxon>Rutelinae</taxon>
        <taxon>Popillia</taxon>
    </lineage>
</organism>
<evidence type="ECO:0000313" key="2">
    <source>
        <dbReference type="Proteomes" id="UP001458880"/>
    </source>
</evidence>
<comment type="caution">
    <text evidence="1">The sequence shown here is derived from an EMBL/GenBank/DDBJ whole genome shotgun (WGS) entry which is preliminary data.</text>
</comment>